<keyword evidence="1" id="KW-1133">Transmembrane helix</keyword>
<protein>
    <submittedName>
        <fullName evidence="2">Uncharacterized protein</fullName>
    </submittedName>
</protein>
<evidence type="ECO:0000256" key="1">
    <source>
        <dbReference type="SAM" id="Phobius"/>
    </source>
</evidence>
<evidence type="ECO:0000313" key="3">
    <source>
        <dbReference type="Proteomes" id="UP000247647"/>
    </source>
</evidence>
<gene>
    <name evidence="2" type="ORF">BO87DRAFT_362303</name>
</gene>
<dbReference type="Proteomes" id="UP000247647">
    <property type="component" value="Unassembled WGS sequence"/>
</dbReference>
<feature type="transmembrane region" description="Helical" evidence="1">
    <location>
        <begin position="28"/>
        <end position="50"/>
    </location>
</feature>
<sequence length="112" mass="13328">LFFSLCPQPAAKTLLTPPRWNRVNSLTAFLFFFWFLVWIWLRYVFCYLCYVSRRPDIWFSGQLNNRNSYRSTSLQVTLLGRRVVSSCYLFCSRTDEDGSKRKRTEHKPADLG</sequence>
<proteinExistence type="predicted"/>
<dbReference type="GeneID" id="37124082"/>
<keyword evidence="1" id="KW-0472">Membrane</keyword>
<keyword evidence="1" id="KW-0812">Transmembrane</keyword>
<dbReference type="AlphaFoldDB" id="A0A318YXC5"/>
<keyword evidence="3" id="KW-1185">Reference proteome</keyword>
<evidence type="ECO:0000313" key="2">
    <source>
        <dbReference type="EMBL" id="PYH32498.1"/>
    </source>
</evidence>
<feature type="non-terminal residue" evidence="2">
    <location>
        <position position="1"/>
    </location>
</feature>
<dbReference type="EMBL" id="KZ821467">
    <property type="protein sequence ID" value="PYH32498.1"/>
    <property type="molecule type" value="Genomic_DNA"/>
</dbReference>
<name>A0A318YXC5_ASPNB</name>
<organism evidence="2 3">
    <name type="scientific">Aspergillus neoniger (strain CBS 115656)</name>
    <dbReference type="NCBI Taxonomy" id="1448310"/>
    <lineage>
        <taxon>Eukaryota</taxon>
        <taxon>Fungi</taxon>
        <taxon>Dikarya</taxon>
        <taxon>Ascomycota</taxon>
        <taxon>Pezizomycotina</taxon>
        <taxon>Eurotiomycetes</taxon>
        <taxon>Eurotiomycetidae</taxon>
        <taxon>Eurotiales</taxon>
        <taxon>Aspergillaceae</taxon>
        <taxon>Aspergillus</taxon>
        <taxon>Aspergillus subgen. Circumdati</taxon>
    </lineage>
</organism>
<reference evidence="2" key="1">
    <citation type="submission" date="2016-12" db="EMBL/GenBank/DDBJ databases">
        <title>The genomes of Aspergillus section Nigri reveals drivers in fungal speciation.</title>
        <authorList>
            <consortium name="DOE Joint Genome Institute"/>
            <person name="Vesth T.C."/>
            <person name="Nybo J."/>
            <person name="Theobald S."/>
            <person name="Brandl J."/>
            <person name="Frisvad J.C."/>
            <person name="Nielsen K.F."/>
            <person name="Lyhne E.K."/>
            <person name="Kogle M.E."/>
            <person name="Kuo A."/>
            <person name="Riley R."/>
            <person name="Clum A."/>
            <person name="Nolan M."/>
            <person name="Lipzen A."/>
            <person name="Salamov A."/>
            <person name="Henrissat B."/>
            <person name="Wiebenga A."/>
            <person name="De Vries R.P."/>
            <person name="Grigoriev I.V."/>
            <person name="Mortensen U.H."/>
            <person name="Andersen M.R."/>
            <person name="Baker S.E."/>
        </authorList>
    </citation>
    <scope>NUCLEOTIDE SEQUENCE [LARGE SCALE GENOMIC DNA]</scope>
    <source>
        <strain evidence="2">CBS 115656</strain>
    </source>
</reference>
<accession>A0A318YXC5</accession>
<dbReference type="RefSeq" id="XP_025477976.1">
    <property type="nucleotide sequence ID" value="XM_025621626.1"/>
</dbReference>